<feature type="signal peptide" evidence="1">
    <location>
        <begin position="1"/>
        <end position="23"/>
    </location>
</feature>
<name>A0A4Y5RDE8_NEZVI</name>
<reference evidence="3" key="1">
    <citation type="submission" date="2019-04" db="EMBL/GenBank/DDBJ databases">
        <title>Candidate genes coding for odorant binding proteins and chemosensory proteins identified from dissected antennae and mouthparts of the southern green stink bug Nezara viridula.</title>
        <authorList>
            <person name="Wu Z."/>
            <person name="Cui Y."/>
            <person name="Qu M."/>
            <person name="Lin J.-H."/>
        </authorList>
    </citation>
    <scope>NUCLEOTIDE SEQUENCE</scope>
</reference>
<protein>
    <submittedName>
        <fullName evidence="3">Odorant binding protein 57</fullName>
    </submittedName>
</protein>
<dbReference type="InterPro" id="IPR036728">
    <property type="entry name" value="PBP_GOBP_sf"/>
</dbReference>
<sequence>MKQSIMEMLKLLAFIFVIPACFAEEKTDAKLISKIIKNVGECAADSNIDFDLCSEMFEADAKHDDPKYNPCKCMISCVSKKMNVMSEDGKFKEDESLKIINDLKTPGYKEEALRVYEICKNPEGTNCEAGFNKVKCVMTNSEKARNLTMQLVKTMQGKA</sequence>
<proteinExistence type="evidence at transcript level"/>
<gene>
    <name evidence="3" type="primary">OBP57</name>
    <name evidence="2" type="ORF">NEZAVI_LOCUS3228</name>
</gene>
<dbReference type="GO" id="GO:0005549">
    <property type="term" value="F:odorant binding"/>
    <property type="evidence" value="ECO:0007669"/>
    <property type="project" value="InterPro"/>
</dbReference>
<evidence type="ECO:0000313" key="2">
    <source>
        <dbReference type="EMBL" id="CAH1392412.1"/>
    </source>
</evidence>
<dbReference type="Proteomes" id="UP001152798">
    <property type="component" value="Chromosome 1"/>
</dbReference>
<keyword evidence="4" id="KW-1185">Reference proteome</keyword>
<reference evidence="2" key="2">
    <citation type="submission" date="2022-01" db="EMBL/GenBank/DDBJ databases">
        <authorList>
            <person name="King R."/>
        </authorList>
    </citation>
    <scope>NUCLEOTIDE SEQUENCE</scope>
</reference>
<evidence type="ECO:0000313" key="3">
    <source>
        <dbReference type="EMBL" id="QCZ25113.1"/>
    </source>
</evidence>
<evidence type="ECO:0000313" key="4">
    <source>
        <dbReference type="Proteomes" id="UP001152798"/>
    </source>
</evidence>
<dbReference type="Gene3D" id="1.10.238.20">
    <property type="entry name" value="Pheromone/general odorant binding protein domain"/>
    <property type="match status" value="1"/>
</dbReference>
<dbReference type="Pfam" id="PF01395">
    <property type="entry name" value="PBP_GOBP"/>
    <property type="match status" value="1"/>
</dbReference>
<feature type="chain" id="PRO_5040685941" evidence="1">
    <location>
        <begin position="24"/>
        <end position="159"/>
    </location>
</feature>
<dbReference type="InterPro" id="IPR006170">
    <property type="entry name" value="PBP/GOBP"/>
</dbReference>
<dbReference type="SUPFAM" id="SSF47565">
    <property type="entry name" value="Insect pheromone/odorant-binding proteins"/>
    <property type="match status" value="1"/>
</dbReference>
<dbReference type="OrthoDB" id="6589143at2759"/>
<dbReference type="SMART" id="SM00708">
    <property type="entry name" value="PhBP"/>
    <property type="match status" value="1"/>
</dbReference>
<dbReference type="EMBL" id="MK753201">
    <property type="protein sequence ID" value="QCZ25113.1"/>
    <property type="molecule type" value="mRNA"/>
</dbReference>
<keyword evidence="1" id="KW-0732">Signal</keyword>
<organism evidence="3">
    <name type="scientific">Nezara viridula</name>
    <name type="common">Southern green stink bug</name>
    <name type="synonym">Cimex viridulus</name>
    <dbReference type="NCBI Taxonomy" id="85310"/>
    <lineage>
        <taxon>Eukaryota</taxon>
        <taxon>Metazoa</taxon>
        <taxon>Ecdysozoa</taxon>
        <taxon>Arthropoda</taxon>
        <taxon>Hexapoda</taxon>
        <taxon>Insecta</taxon>
        <taxon>Pterygota</taxon>
        <taxon>Neoptera</taxon>
        <taxon>Paraneoptera</taxon>
        <taxon>Hemiptera</taxon>
        <taxon>Heteroptera</taxon>
        <taxon>Panheteroptera</taxon>
        <taxon>Pentatomomorpha</taxon>
        <taxon>Pentatomoidea</taxon>
        <taxon>Pentatomidae</taxon>
        <taxon>Pentatominae</taxon>
        <taxon>Nezara</taxon>
    </lineage>
</organism>
<accession>A0A4Y5RDE8</accession>
<dbReference type="AlphaFoldDB" id="A0A4Y5RDE8"/>
<dbReference type="CDD" id="cd23992">
    <property type="entry name" value="PBP_GOBP"/>
    <property type="match status" value="1"/>
</dbReference>
<dbReference type="EMBL" id="OV725077">
    <property type="protein sequence ID" value="CAH1392412.1"/>
    <property type="molecule type" value="Genomic_DNA"/>
</dbReference>
<evidence type="ECO:0000256" key="1">
    <source>
        <dbReference type="SAM" id="SignalP"/>
    </source>
</evidence>